<organism evidence="1 2">
    <name type="scientific">Sinorhizobium fredii (strain NBRC 101917 / NGR234)</name>
    <dbReference type="NCBI Taxonomy" id="394"/>
    <lineage>
        <taxon>Bacteria</taxon>
        <taxon>Pseudomonadati</taxon>
        <taxon>Pseudomonadota</taxon>
        <taxon>Alphaproteobacteria</taxon>
        <taxon>Hyphomicrobiales</taxon>
        <taxon>Rhizobiaceae</taxon>
        <taxon>Sinorhizobium/Ensifer group</taxon>
        <taxon>Sinorhizobium</taxon>
    </lineage>
</organism>
<dbReference type="EMBL" id="CP001389">
    <property type="protein sequence ID" value="ACP25622.1"/>
    <property type="molecule type" value="Genomic_DNA"/>
</dbReference>
<accession>C3MDV3</accession>
<dbReference type="HOGENOM" id="CLU_2119146_0_0_5"/>
<evidence type="ECO:0000313" key="2">
    <source>
        <dbReference type="Proteomes" id="UP000001054"/>
    </source>
</evidence>
<reference evidence="1 2" key="1">
    <citation type="journal article" date="2009" name="Appl. Environ. Microbiol.">
        <title>Rhizobium sp. strain NGR234 possesses a remarkable number of secretion systems.</title>
        <authorList>
            <person name="Schmeisser C."/>
            <person name="Liesegang H."/>
            <person name="Krysciak D."/>
            <person name="Bakkou N."/>
            <person name="Le Quere A."/>
            <person name="Wollherr A."/>
            <person name="Heinemeyer I."/>
            <person name="Morgenstern B."/>
            <person name="Pommerening-Roeser A."/>
            <person name="Flores M."/>
            <person name="Palacios R."/>
            <person name="Brenner S."/>
            <person name="Gottschalk G."/>
            <person name="Schmitz R.A."/>
            <person name="Broughton W.J."/>
            <person name="Perret X."/>
            <person name="Strittmatter A.W."/>
            <person name="Streit W.R."/>
        </authorList>
    </citation>
    <scope>NUCLEOTIDE SEQUENCE [LARGE SCALE GENOMIC DNA]</scope>
    <source>
        <strain evidence="2">NBRC 101917 / NGR234</strain>
    </source>
</reference>
<dbReference type="AlphaFoldDB" id="C3MDV3"/>
<dbReference type="Proteomes" id="UP000001054">
    <property type="component" value="Chromosome"/>
</dbReference>
<keyword evidence="2" id="KW-1185">Reference proteome</keyword>
<protein>
    <submittedName>
        <fullName evidence="1">Uncharacterized protein</fullName>
    </submittedName>
</protein>
<name>C3MDV3_SINFN</name>
<sequence length="114" mass="12828">MKGIPYAGMPFIVSSPPSKCRAYDRSCRCSLLRLMHRVVDGWEADILQRVVREVFQSAFVAVPLPSGPGTCTQVEKTGQSRKALARRKVLVRRHCWFLLSFSKGRDHVFGYGAT</sequence>
<proteinExistence type="predicted"/>
<evidence type="ECO:0000313" key="1">
    <source>
        <dbReference type="EMBL" id="ACP25622.1"/>
    </source>
</evidence>
<dbReference type="KEGG" id="rhi:NGR_c18580"/>
<gene>
    <name evidence="1" type="ordered locus">NGR_c18580</name>
</gene>